<dbReference type="AlphaFoldDB" id="A0A0F9F3J2"/>
<organism evidence="1">
    <name type="scientific">marine sediment metagenome</name>
    <dbReference type="NCBI Taxonomy" id="412755"/>
    <lineage>
        <taxon>unclassified sequences</taxon>
        <taxon>metagenomes</taxon>
        <taxon>ecological metagenomes</taxon>
    </lineage>
</organism>
<sequence>VQLLRQVSASLFSVAGDLDIHTEKYGVSKDA</sequence>
<comment type="caution">
    <text evidence="1">The sequence shown here is derived from an EMBL/GenBank/DDBJ whole genome shotgun (WGS) entry which is preliminary data.</text>
</comment>
<accession>A0A0F9F3J2</accession>
<proteinExistence type="predicted"/>
<gene>
    <name evidence="1" type="ORF">LCGC14_1999160</name>
</gene>
<reference evidence="1" key="1">
    <citation type="journal article" date="2015" name="Nature">
        <title>Complex archaea that bridge the gap between prokaryotes and eukaryotes.</title>
        <authorList>
            <person name="Spang A."/>
            <person name="Saw J.H."/>
            <person name="Jorgensen S.L."/>
            <person name="Zaremba-Niedzwiedzka K."/>
            <person name="Martijn J."/>
            <person name="Lind A.E."/>
            <person name="van Eijk R."/>
            <person name="Schleper C."/>
            <person name="Guy L."/>
            <person name="Ettema T.J."/>
        </authorList>
    </citation>
    <scope>NUCLEOTIDE SEQUENCE</scope>
</reference>
<dbReference type="EMBL" id="LAZR01022692">
    <property type="protein sequence ID" value="KKL80994.1"/>
    <property type="molecule type" value="Genomic_DNA"/>
</dbReference>
<protein>
    <submittedName>
        <fullName evidence="1">Uncharacterized protein</fullName>
    </submittedName>
</protein>
<feature type="non-terminal residue" evidence="1">
    <location>
        <position position="1"/>
    </location>
</feature>
<name>A0A0F9F3J2_9ZZZZ</name>
<evidence type="ECO:0000313" key="1">
    <source>
        <dbReference type="EMBL" id="KKL80994.1"/>
    </source>
</evidence>